<dbReference type="Pfam" id="PF13765">
    <property type="entry name" value="PRY"/>
    <property type="match status" value="1"/>
</dbReference>
<dbReference type="PROSITE" id="PS50188">
    <property type="entry name" value="B302_SPRY"/>
    <property type="match status" value="1"/>
</dbReference>
<dbReference type="AlphaFoldDB" id="A0A674ADI9"/>
<feature type="domain" description="NACHT" evidence="9">
    <location>
        <begin position="305"/>
        <end position="439"/>
    </location>
</feature>
<dbReference type="SUPFAM" id="SSF49899">
    <property type="entry name" value="Concanavalin A-like lectins/glucanases"/>
    <property type="match status" value="1"/>
</dbReference>
<keyword evidence="2" id="KW-0963">Cytoplasm</keyword>
<dbReference type="InterPro" id="IPR043136">
    <property type="entry name" value="B30.2/SPRY_sf"/>
</dbReference>
<dbReference type="Pfam" id="PF17779">
    <property type="entry name" value="WHD_NOD2"/>
    <property type="match status" value="1"/>
</dbReference>
<dbReference type="Pfam" id="PF13516">
    <property type="entry name" value="LRR_6"/>
    <property type="match status" value="4"/>
</dbReference>
<dbReference type="InterPro" id="IPR006574">
    <property type="entry name" value="PRY"/>
</dbReference>
<dbReference type="Pfam" id="PF00622">
    <property type="entry name" value="SPRY"/>
    <property type="match status" value="1"/>
</dbReference>
<evidence type="ECO:0000256" key="1">
    <source>
        <dbReference type="ARBA" id="ARBA00004496"/>
    </source>
</evidence>
<dbReference type="GeneTree" id="ENSGT01150000286904"/>
<reference evidence="10" key="1">
    <citation type="submission" date="2025-08" db="UniProtKB">
        <authorList>
            <consortium name="Ensembl"/>
        </authorList>
    </citation>
    <scope>IDENTIFICATION</scope>
</reference>
<dbReference type="InterPro" id="IPR029495">
    <property type="entry name" value="NACHT-assoc"/>
</dbReference>
<dbReference type="InterPro" id="IPR001611">
    <property type="entry name" value="Leu-rich_rpt"/>
</dbReference>
<dbReference type="FunFam" id="3.80.10.10:FF:000100">
    <property type="entry name" value="Si:dkey-11n14.1"/>
    <property type="match status" value="1"/>
</dbReference>
<accession>A0A674ADI9</accession>
<evidence type="ECO:0000313" key="11">
    <source>
        <dbReference type="Proteomes" id="UP000472277"/>
    </source>
</evidence>
<evidence type="ECO:0000256" key="7">
    <source>
        <dbReference type="SAM" id="MobiDB-lite"/>
    </source>
</evidence>
<dbReference type="Gene3D" id="3.80.10.10">
    <property type="entry name" value="Ribonuclease Inhibitor"/>
    <property type="match status" value="2"/>
</dbReference>
<evidence type="ECO:0000259" key="8">
    <source>
        <dbReference type="PROSITE" id="PS50188"/>
    </source>
</evidence>
<dbReference type="InterPro" id="IPR041075">
    <property type="entry name" value="NOD1/2_WH"/>
</dbReference>
<sequence length="1166" mass="132026">MSLSGEREEGPASKMSLSGEHDTKAKSPIKQERPASPVPSCVSMKSDQSMNLPISFREGDFSTEQRNQQERSESEILSGQSSQSHQTDLDSIFSVCDPVMYICFCLPQVKLICQSFINVLMRKHFFSCLTYLLDLFQLLEQNIMTFVKNELKMFKRILSPELPEGFESQKQDKEVVDAEDEKQESSAREGALKITLHVLRKMNQKELADTLEKNELAVICQRELKSNLKKKFQCVFEGIAKQGNPTLLNKIYTELYITEGGTGEVNNEHELRQIETTTRKQARPETAVKCNDIFKPLTGQDKSIRTVLTKGVAGIGKTVSVQKFILDWAEGKANQDVQFVFSFPFRELNLMKEDKHTFIELLNHFSMETKQSRISIYNKYKVLFIFDGLDECRLPLDFQKNKICWDVTESTSVDVLLTNLIKGHLLPSALLWITTRPAAANKIPSGCVDQVTEVRGFNDPQKEEYFRKRFRDEDLASRIISHIKTSRSLHIMCHIPVFCWISATVLQHMLKHKRKEMPKTLTEMYTHLVVFHTKQKNEKYLGKEERGPHRNKESILSLGKLAFQQLLNGNLIFYEEDLKEAGIDVIEASVYSGLCTQFFQEECGLYQNKVYCFVHLSIQEFLAAVYVFLSFTNNNENLMDKLKTKDKPEVTVYKSAVDKALQSETGNLDLFLRFLLGLSLRSNQKHLQGLLTKTRSSSQSHEETVKYIKEKIRENPSPERSINLFHCLNELNDHSLVEEIQSFLSSGSLSKPNLSPAQWSALVFVLLTSEKELDVFDLKKYSRSEEGLLRLLPVVKASRAVLLSGCGVTEEGCASLVSALKSNPSHLRELDLSYNHPGDSGVRLLSAGLEDPHCKLETLRLSGCGVTEEGCDSLVSALRSNPSHLRELDLSNNDLKDSGVKLLSAVLGNPHCKLETLRLSGCLVTEEGCASLVSALRSNPSHLRELDLSYNHPGDSGVRLLSAGLEDPHCRLEKLNVEHGGENRMKPGLRKYVCDLTLDLNTVNRNLSLSEENRKVTRRGEEQPYPDHPERFEVWGQVLCREGLTGRCYWEVEWSGGDDIGVTYKGISRRGWGDDCCLGYSDKSWCLFCSDSSYSACHNNNSTTIDVHSSRQHRVGVYLDWSAGTLSFYRASADTLTHLITFTSTFTEPLYPGFWVHYVDSSVSLK</sequence>
<feature type="region of interest" description="Disordered" evidence="7">
    <location>
        <begin position="168"/>
        <end position="188"/>
    </location>
</feature>
<keyword evidence="3" id="KW-0433">Leucine-rich repeat</keyword>
<evidence type="ECO:0000256" key="2">
    <source>
        <dbReference type="ARBA" id="ARBA00022490"/>
    </source>
</evidence>
<dbReference type="Gene3D" id="2.60.120.920">
    <property type="match status" value="1"/>
</dbReference>
<reference evidence="10" key="2">
    <citation type="submission" date="2025-09" db="UniProtKB">
        <authorList>
            <consortium name="Ensembl"/>
        </authorList>
    </citation>
    <scope>IDENTIFICATION</scope>
</reference>
<feature type="compositionally biased region" description="Basic and acidic residues" evidence="7">
    <location>
        <begin position="1"/>
        <end position="11"/>
    </location>
</feature>
<evidence type="ECO:0000259" key="9">
    <source>
        <dbReference type="PROSITE" id="PS50837"/>
    </source>
</evidence>
<dbReference type="SMART" id="SM00589">
    <property type="entry name" value="PRY"/>
    <property type="match status" value="1"/>
</dbReference>
<keyword evidence="4" id="KW-0677">Repeat</keyword>
<name>A0A674ADI9_SALTR</name>
<dbReference type="InterPro" id="IPR003879">
    <property type="entry name" value="Butyrophylin_SPRY"/>
</dbReference>
<keyword evidence="6" id="KW-0067">ATP-binding</keyword>
<feature type="compositionally biased region" description="Polar residues" evidence="7">
    <location>
        <begin position="43"/>
        <end position="52"/>
    </location>
</feature>
<keyword evidence="5" id="KW-0547">Nucleotide-binding</keyword>
<proteinExistence type="predicted"/>
<dbReference type="Pfam" id="PF17776">
    <property type="entry name" value="NLRC4_HD2"/>
    <property type="match status" value="1"/>
</dbReference>
<dbReference type="PROSITE" id="PS50837">
    <property type="entry name" value="NACHT"/>
    <property type="match status" value="1"/>
</dbReference>
<feature type="region of interest" description="Disordered" evidence="7">
    <location>
        <begin position="1"/>
        <end position="83"/>
    </location>
</feature>
<dbReference type="Gene3D" id="1.10.533.10">
    <property type="entry name" value="Death Domain, Fas"/>
    <property type="match status" value="1"/>
</dbReference>
<comment type="subcellular location">
    <subcellularLocation>
        <location evidence="1">Cytoplasm</location>
    </subcellularLocation>
</comment>
<dbReference type="SMART" id="SM00368">
    <property type="entry name" value="LRR_RI"/>
    <property type="match status" value="6"/>
</dbReference>
<dbReference type="SMART" id="SM00449">
    <property type="entry name" value="SPRY"/>
    <property type="match status" value="1"/>
</dbReference>
<dbReference type="FunFam" id="3.40.50.300:FF:001524">
    <property type="entry name" value="Si:dkey-126g1.7"/>
    <property type="match status" value="1"/>
</dbReference>
<dbReference type="FunFam" id="2.60.120.920:FF:000037">
    <property type="entry name" value="Si:dkey-191j3.2"/>
    <property type="match status" value="1"/>
</dbReference>
<evidence type="ECO:0000256" key="6">
    <source>
        <dbReference type="ARBA" id="ARBA00022840"/>
    </source>
</evidence>
<dbReference type="CDD" id="cd16040">
    <property type="entry name" value="SPRY_PRY_SNTX"/>
    <property type="match status" value="1"/>
</dbReference>
<dbReference type="InterPro" id="IPR003877">
    <property type="entry name" value="SPRY_dom"/>
</dbReference>
<organism evidence="10 11">
    <name type="scientific">Salmo trutta</name>
    <name type="common">Brown trout</name>
    <dbReference type="NCBI Taxonomy" id="8032"/>
    <lineage>
        <taxon>Eukaryota</taxon>
        <taxon>Metazoa</taxon>
        <taxon>Chordata</taxon>
        <taxon>Craniata</taxon>
        <taxon>Vertebrata</taxon>
        <taxon>Euteleostomi</taxon>
        <taxon>Actinopterygii</taxon>
        <taxon>Neopterygii</taxon>
        <taxon>Teleostei</taxon>
        <taxon>Protacanthopterygii</taxon>
        <taxon>Salmoniformes</taxon>
        <taxon>Salmonidae</taxon>
        <taxon>Salmoninae</taxon>
        <taxon>Salmo</taxon>
    </lineage>
</organism>
<dbReference type="InterPro" id="IPR027417">
    <property type="entry name" value="P-loop_NTPase"/>
</dbReference>
<dbReference type="SUPFAM" id="SSF52540">
    <property type="entry name" value="P-loop containing nucleoside triphosphate hydrolases"/>
    <property type="match status" value="1"/>
</dbReference>
<dbReference type="SUPFAM" id="SSF52047">
    <property type="entry name" value="RNI-like"/>
    <property type="match status" value="1"/>
</dbReference>
<evidence type="ECO:0000313" key="10">
    <source>
        <dbReference type="Ensembl" id="ENSSTUP00000056316.1"/>
    </source>
</evidence>
<dbReference type="PRINTS" id="PR01407">
    <property type="entry name" value="BUTYPHLNCDUF"/>
</dbReference>
<dbReference type="Gene3D" id="3.40.50.300">
    <property type="entry name" value="P-loop containing nucleotide triphosphate hydrolases"/>
    <property type="match status" value="1"/>
</dbReference>
<dbReference type="InterPro" id="IPR051261">
    <property type="entry name" value="NLR"/>
</dbReference>
<dbReference type="GO" id="GO:0005524">
    <property type="term" value="F:ATP binding"/>
    <property type="evidence" value="ECO:0007669"/>
    <property type="project" value="UniProtKB-KW"/>
</dbReference>
<evidence type="ECO:0000256" key="5">
    <source>
        <dbReference type="ARBA" id="ARBA00022741"/>
    </source>
</evidence>
<dbReference type="Pfam" id="PF05729">
    <property type="entry name" value="NACHT"/>
    <property type="match status" value="1"/>
</dbReference>
<dbReference type="PANTHER" id="PTHR24106">
    <property type="entry name" value="NACHT, LRR AND CARD DOMAINS-CONTAINING"/>
    <property type="match status" value="1"/>
</dbReference>
<evidence type="ECO:0000256" key="4">
    <source>
        <dbReference type="ARBA" id="ARBA00022737"/>
    </source>
</evidence>
<evidence type="ECO:0000256" key="3">
    <source>
        <dbReference type="ARBA" id="ARBA00022614"/>
    </source>
</evidence>
<dbReference type="GO" id="GO:0005737">
    <property type="term" value="C:cytoplasm"/>
    <property type="evidence" value="ECO:0007669"/>
    <property type="project" value="UniProtKB-SubCell"/>
</dbReference>
<dbReference type="InterPro" id="IPR001870">
    <property type="entry name" value="B30.2/SPRY"/>
</dbReference>
<dbReference type="Proteomes" id="UP000472277">
    <property type="component" value="Unassembled WGS sequence"/>
</dbReference>
<dbReference type="InterPro" id="IPR032675">
    <property type="entry name" value="LRR_dom_sf"/>
</dbReference>
<feature type="domain" description="B30.2/SPRY" evidence="8">
    <location>
        <begin position="976"/>
        <end position="1166"/>
    </location>
</feature>
<evidence type="ECO:0008006" key="12">
    <source>
        <dbReference type="Google" id="ProtNLM"/>
    </source>
</evidence>
<dbReference type="InterPro" id="IPR011029">
    <property type="entry name" value="DEATH-like_dom_sf"/>
</dbReference>
<dbReference type="InterPro" id="IPR013320">
    <property type="entry name" value="ConA-like_dom_sf"/>
</dbReference>
<protein>
    <recommendedName>
        <fullName evidence="12">B30.2/SPRY domain-containing protein</fullName>
    </recommendedName>
</protein>
<dbReference type="Ensembl" id="ENSSTUT00000058912.1">
    <property type="protein sequence ID" value="ENSSTUP00000056316.1"/>
    <property type="gene ID" value="ENSSTUG00000023827.1"/>
</dbReference>
<dbReference type="InterPro" id="IPR007111">
    <property type="entry name" value="NACHT_NTPase"/>
</dbReference>
<dbReference type="Pfam" id="PF14484">
    <property type="entry name" value="FISNA"/>
    <property type="match status" value="1"/>
</dbReference>
<dbReference type="PROSITE" id="PS51450">
    <property type="entry name" value="LRR"/>
    <property type="match status" value="1"/>
</dbReference>
<dbReference type="SMART" id="SM01288">
    <property type="entry name" value="FISNA"/>
    <property type="match status" value="1"/>
</dbReference>
<keyword evidence="11" id="KW-1185">Reference proteome</keyword>
<feature type="compositionally biased region" description="Basic and acidic residues" evidence="7">
    <location>
        <begin position="19"/>
        <end position="33"/>
    </location>
</feature>
<dbReference type="InterPro" id="IPR041267">
    <property type="entry name" value="NLRP_HD2"/>
</dbReference>